<dbReference type="EMBL" id="PVTI01000001">
    <property type="protein sequence ID" value="PRY63780.1"/>
    <property type="molecule type" value="Genomic_DNA"/>
</dbReference>
<feature type="domain" description="PII-uridylyltransferase/Glutamine-synthetase adenylyltransferase" evidence="9">
    <location>
        <begin position="857"/>
        <end position="997"/>
    </location>
</feature>
<evidence type="ECO:0000256" key="4">
    <source>
        <dbReference type="ARBA" id="ARBA00022840"/>
    </source>
</evidence>
<dbReference type="InterPro" id="IPR013546">
    <property type="entry name" value="PII_UdlTrfase/GS_AdlTrfase"/>
</dbReference>
<dbReference type="Gene3D" id="3.30.460.10">
    <property type="entry name" value="Beta Polymerase, domain 2"/>
    <property type="match status" value="2"/>
</dbReference>
<dbReference type="GO" id="GO:0008882">
    <property type="term" value="F:[glutamate-ammonia-ligase] adenylyltransferase activity"/>
    <property type="evidence" value="ECO:0007669"/>
    <property type="project" value="UniProtKB-UniRule"/>
</dbReference>
<keyword evidence="6 7" id="KW-0511">Multifunctional enzyme</keyword>
<comment type="catalytic activity">
    <reaction evidence="7">
        <text>[glutamine synthetase]-L-tyrosine + ATP = [glutamine synthetase]-O(4)-(5'-adenylyl)-L-tyrosine + diphosphate</text>
        <dbReference type="Rhea" id="RHEA:18589"/>
        <dbReference type="Rhea" id="RHEA-COMP:10660"/>
        <dbReference type="Rhea" id="RHEA-COMP:10661"/>
        <dbReference type="ChEBI" id="CHEBI:30616"/>
        <dbReference type="ChEBI" id="CHEBI:33019"/>
        <dbReference type="ChEBI" id="CHEBI:46858"/>
        <dbReference type="ChEBI" id="CHEBI:83624"/>
        <dbReference type="EC" id="2.7.7.42"/>
    </reaction>
</comment>
<dbReference type="GO" id="GO:0005524">
    <property type="term" value="F:ATP binding"/>
    <property type="evidence" value="ECO:0007669"/>
    <property type="project" value="UniProtKB-UniRule"/>
</dbReference>
<keyword evidence="1 7" id="KW-0808">Transferase</keyword>
<comment type="cofactor">
    <cofactor evidence="7">
        <name>Mg(2+)</name>
        <dbReference type="ChEBI" id="CHEBI:18420"/>
    </cofactor>
</comment>
<dbReference type="InterPro" id="IPR043519">
    <property type="entry name" value="NT_sf"/>
</dbReference>
<dbReference type="Pfam" id="PF03710">
    <property type="entry name" value="GlnE"/>
    <property type="match status" value="2"/>
</dbReference>
<evidence type="ECO:0000256" key="1">
    <source>
        <dbReference type="ARBA" id="ARBA00022679"/>
    </source>
</evidence>
<feature type="domain" description="PII-uridylyltransferase/Glutamine-synthetase adenylyltransferase" evidence="9">
    <location>
        <begin position="352"/>
        <end position="492"/>
    </location>
</feature>
<feature type="domain" description="Glutamate-ammonia ligase adenylyltransferase repeated" evidence="8">
    <location>
        <begin position="96"/>
        <end position="327"/>
    </location>
</feature>
<dbReference type="AlphaFoldDB" id="A0A2T0V0R4"/>
<dbReference type="Gene3D" id="1.20.120.330">
    <property type="entry name" value="Nucleotidyltransferases domain 2"/>
    <property type="match status" value="2"/>
</dbReference>
<keyword evidence="4 7" id="KW-0067">ATP-binding</keyword>
<dbReference type="PANTHER" id="PTHR30621:SF0">
    <property type="entry name" value="BIFUNCTIONAL GLUTAMINE SYNTHETASE ADENYLYLTRANSFERASE_ADENYLYL-REMOVING ENZYME"/>
    <property type="match status" value="1"/>
</dbReference>
<comment type="caution">
    <text evidence="10">The sequence shown here is derived from an EMBL/GenBank/DDBJ whole genome shotgun (WGS) entry which is preliminary data.</text>
</comment>
<keyword evidence="11" id="KW-1185">Reference proteome</keyword>
<evidence type="ECO:0000259" key="8">
    <source>
        <dbReference type="Pfam" id="PF03710"/>
    </source>
</evidence>
<accession>A0A2T0V0R4</accession>
<dbReference type="PANTHER" id="PTHR30621">
    <property type="entry name" value="GLUTAMINE SYNTHETASE ADENYLYLTRANSFERASE"/>
    <property type="match status" value="1"/>
</dbReference>
<dbReference type="GO" id="GO:0005829">
    <property type="term" value="C:cytosol"/>
    <property type="evidence" value="ECO:0007669"/>
    <property type="project" value="TreeGrafter"/>
</dbReference>
<dbReference type="NCBIfam" id="NF010707">
    <property type="entry name" value="PRK14109.1"/>
    <property type="match status" value="1"/>
</dbReference>
<feature type="region of interest" description="Adenylyl transferase" evidence="7">
    <location>
        <begin position="504"/>
        <end position="1001"/>
    </location>
</feature>
<keyword evidence="5 7" id="KW-0460">Magnesium</keyword>
<dbReference type="InterPro" id="IPR005190">
    <property type="entry name" value="GlnE_rpt_dom"/>
</dbReference>
<protein>
    <recommendedName>
        <fullName evidence="7">Bifunctional glutamine synthetase adenylyltransferase/adenylyl-removing enzyme</fullName>
    </recommendedName>
    <alternativeName>
        <fullName evidence="7">ATP:glutamine synthetase adenylyltransferase</fullName>
    </alternativeName>
    <alternativeName>
        <fullName evidence="7">ATase</fullName>
    </alternativeName>
    <domain>
        <recommendedName>
            <fullName evidence="7">Glutamine synthetase adenylyl-L-tyrosine phosphorylase</fullName>
            <ecNumber evidence="7">2.7.7.89</ecNumber>
        </recommendedName>
        <alternativeName>
            <fullName evidence="7">Adenylyl removase</fullName>
            <shortName evidence="7">AR</shortName>
            <shortName evidence="7">AT-N</shortName>
        </alternativeName>
    </domain>
    <domain>
        <recommendedName>
            <fullName evidence="7">Glutamine synthetase adenylyl transferase</fullName>
            <ecNumber evidence="7">2.7.7.42</ecNumber>
        </recommendedName>
        <alternativeName>
            <fullName evidence="7">Adenylyl transferase</fullName>
            <shortName evidence="7">AT</shortName>
            <shortName evidence="7">AT-C</shortName>
        </alternativeName>
    </domain>
</protein>
<evidence type="ECO:0000256" key="3">
    <source>
        <dbReference type="ARBA" id="ARBA00022741"/>
    </source>
</evidence>
<sequence>MTARMPSVPGDLTRLGFADPRRASILVADPALAPLVHDRERVETDGLAVGLSRVADPDQALLSLVRLMESATRAGAVADVDGLVAALRASGRDRDRLLSVLGASTALGDHLVARPAHWKAVTEAFPLEVEERIDLLTTAVREPGEGTSPEDALRIEYRRQLLGIAALDVSRPDPQQRLPETASALADLAEAALEAALVVARAQVGAAADSCRLAVIGMGKTGGRELNYISDVDVIFVAEPAEEGGDEDAAIAAATDLATRLIRICSSSTAAGSLWQVDPALRPEGKNGPLVRTLESHLSYYERWAKTWEFQALLKARPVAGDRALGRAYVDAVAPLVWSAASRENFVEDVQAMRRRVEDHVPAAEADRQLKLGRGGLRDIEFSVQLLQLVHGRADSSLRSGTTLTALGALARGGYVGREEAQTLATAYRLLRTLEHRIQLHRLRRTHLMPTSESDLRCLGRALGHTRDAGEAVVAQWRTAAREVRRLHERIFYRPLLSAVARLGPDEVRLTPEAARERLAALGFRDPKGALRHLEALTDGVSRRAAIQRQLLPVMLGWFADEADPDAGLLAFRRISDELGTTHWYLRLLRDEGSAAERLAHTLGRSRYAAELLERGPESVQFLGESGGLRPRTRDEVETRMRGAAKRKDDPEQAVLAARAVRRTELFRIAVASLLGQVSLDELGQALADVTGALLEVTLEVVVARVEEQTGEPALSRHLVVGMGRLGGGESSFGSDADVMFVHDPVEGADTRAAQEQALQVVKELIRLLGLAAPDPKVEVDAGLRPEGKNGPLTRSLESYRSYYERWSLVWEAQALLRAAPVAGDAELGERFLELIDPIRWPEGGLDAGQVREIRTLKARMESERLPRGADRKTHFKLGHGGLSDVEWCVQLIQLEHAHEVEGLRTTSTRAALAAAQAAGLIAAEDAAALGEAWRLASEMRNAGLLSRGRPVDSVPSDLRDADAMARIMGLPPQSGQELANRYRRVARRARHAAEHVFYDS</sequence>
<dbReference type="GO" id="GO:0000287">
    <property type="term" value="F:magnesium ion binding"/>
    <property type="evidence" value="ECO:0007669"/>
    <property type="project" value="UniProtKB-UniRule"/>
</dbReference>
<dbReference type="Pfam" id="PF08335">
    <property type="entry name" value="GlnD_UR_UTase"/>
    <property type="match status" value="2"/>
</dbReference>
<feature type="domain" description="Glutamate-ammonia ligase adenylyltransferase repeated" evidence="8">
    <location>
        <begin position="597"/>
        <end position="834"/>
    </location>
</feature>
<dbReference type="EC" id="2.7.7.42" evidence="7"/>
<keyword evidence="2 7" id="KW-0548">Nucleotidyltransferase</keyword>
<name>A0A2T0V0R4_9MICO</name>
<comment type="function">
    <text evidence="7">Involved in the regulation of glutamine synthetase GlnA, a key enzyme in the process to assimilate ammonia. When cellular nitrogen levels are high, the C-terminal adenylyl transferase (AT) inactivates GlnA by covalent transfer of an adenylyl group from ATP to specific tyrosine residue of GlnA, thus reducing its activity. Conversely, when nitrogen levels are low, the N-terminal adenylyl removase (AR) activates GlnA by removing the adenylyl group by phosphorolysis, increasing its activity. The regulatory region of GlnE binds the signal transduction protein PII (GlnB) which indicates the nitrogen status of the cell.</text>
</comment>
<dbReference type="RefSeq" id="WP_245889137.1">
    <property type="nucleotide sequence ID" value="NZ_PVTI01000001.1"/>
</dbReference>
<keyword evidence="10" id="KW-0436">Ligase</keyword>
<evidence type="ECO:0000256" key="7">
    <source>
        <dbReference type="HAMAP-Rule" id="MF_00802"/>
    </source>
</evidence>
<evidence type="ECO:0000313" key="10">
    <source>
        <dbReference type="EMBL" id="PRY63780.1"/>
    </source>
</evidence>
<evidence type="ECO:0000256" key="2">
    <source>
        <dbReference type="ARBA" id="ARBA00022695"/>
    </source>
</evidence>
<dbReference type="GO" id="GO:0047388">
    <property type="term" value="F:[glutamine synthetase]-adenylyl-L-tyrosine phosphorylase activity"/>
    <property type="evidence" value="ECO:0007669"/>
    <property type="project" value="UniProtKB-EC"/>
</dbReference>
<dbReference type="GO" id="GO:0000820">
    <property type="term" value="P:regulation of glutamine family amino acid metabolic process"/>
    <property type="evidence" value="ECO:0007669"/>
    <property type="project" value="UniProtKB-UniRule"/>
</dbReference>
<feature type="region of interest" description="Adenylyl removase" evidence="7">
    <location>
        <begin position="1"/>
        <end position="496"/>
    </location>
</feature>
<organism evidence="10 11">
    <name type="scientific">Knoellia remsis</name>
    <dbReference type="NCBI Taxonomy" id="407159"/>
    <lineage>
        <taxon>Bacteria</taxon>
        <taxon>Bacillati</taxon>
        <taxon>Actinomycetota</taxon>
        <taxon>Actinomycetes</taxon>
        <taxon>Micrococcales</taxon>
        <taxon>Intrasporangiaceae</taxon>
        <taxon>Knoellia</taxon>
    </lineage>
</organism>
<dbReference type="InterPro" id="IPR023057">
    <property type="entry name" value="GlnE"/>
</dbReference>
<dbReference type="EC" id="2.7.7.89" evidence="7"/>
<dbReference type="SUPFAM" id="SSF81301">
    <property type="entry name" value="Nucleotidyltransferase"/>
    <property type="match status" value="2"/>
</dbReference>
<comment type="similarity">
    <text evidence="7">Belongs to the GlnE family.</text>
</comment>
<dbReference type="CDD" id="cd05401">
    <property type="entry name" value="NT_GlnE_GlnD_like"/>
    <property type="match status" value="2"/>
</dbReference>
<gene>
    <name evidence="7" type="primary">glnE</name>
    <name evidence="10" type="ORF">BCF74_101183</name>
</gene>
<dbReference type="HAMAP" id="MF_00802">
    <property type="entry name" value="GlnE"/>
    <property type="match status" value="1"/>
</dbReference>
<evidence type="ECO:0000256" key="6">
    <source>
        <dbReference type="ARBA" id="ARBA00023268"/>
    </source>
</evidence>
<evidence type="ECO:0000313" key="11">
    <source>
        <dbReference type="Proteomes" id="UP000237822"/>
    </source>
</evidence>
<dbReference type="Proteomes" id="UP000237822">
    <property type="component" value="Unassembled WGS sequence"/>
</dbReference>
<evidence type="ECO:0000256" key="5">
    <source>
        <dbReference type="ARBA" id="ARBA00022842"/>
    </source>
</evidence>
<dbReference type="GO" id="GO:0016874">
    <property type="term" value="F:ligase activity"/>
    <property type="evidence" value="ECO:0007669"/>
    <property type="project" value="UniProtKB-KW"/>
</dbReference>
<comment type="catalytic activity">
    <reaction evidence="7">
        <text>[glutamine synthetase]-O(4)-(5'-adenylyl)-L-tyrosine + phosphate = [glutamine synthetase]-L-tyrosine + ADP</text>
        <dbReference type="Rhea" id="RHEA:43716"/>
        <dbReference type="Rhea" id="RHEA-COMP:10660"/>
        <dbReference type="Rhea" id="RHEA-COMP:10661"/>
        <dbReference type="ChEBI" id="CHEBI:43474"/>
        <dbReference type="ChEBI" id="CHEBI:46858"/>
        <dbReference type="ChEBI" id="CHEBI:83624"/>
        <dbReference type="ChEBI" id="CHEBI:456216"/>
        <dbReference type="EC" id="2.7.7.89"/>
    </reaction>
</comment>
<evidence type="ECO:0000259" key="9">
    <source>
        <dbReference type="Pfam" id="PF08335"/>
    </source>
</evidence>
<proteinExistence type="inferred from homology"/>
<keyword evidence="3 7" id="KW-0547">Nucleotide-binding</keyword>
<reference evidence="10 11" key="1">
    <citation type="submission" date="2018-03" db="EMBL/GenBank/DDBJ databases">
        <title>Genomic Encyclopedia of Archaeal and Bacterial Type Strains, Phase II (KMG-II): from individual species to whole genera.</title>
        <authorList>
            <person name="Goeker M."/>
        </authorList>
    </citation>
    <scope>NUCLEOTIDE SEQUENCE [LARGE SCALE GENOMIC DNA]</scope>
    <source>
        <strain evidence="10 11">ATCC BAA-1496</strain>
    </source>
</reference>
<dbReference type="SUPFAM" id="SSF81593">
    <property type="entry name" value="Nucleotidyltransferase substrate binding subunit/domain"/>
    <property type="match status" value="2"/>
</dbReference>